<keyword evidence="11" id="KW-1185">Reference proteome</keyword>
<name>A0A1H0DIN1_9BACT</name>
<comment type="similarity">
    <text evidence="2">Belongs to the GSP F family.</text>
</comment>
<evidence type="ECO:0000256" key="2">
    <source>
        <dbReference type="ARBA" id="ARBA00005745"/>
    </source>
</evidence>
<dbReference type="OrthoDB" id="9805682at2"/>
<keyword evidence="6 8" id="KW-1133">Transmembrane helix</keyword>
<evidence type="ECO:0000256" key="1">
    <source>
        <dbReference type="ARBA" id="ARBA00004429"/>
    </source>
</evidence>
<dbReference type="Gene3D" id="1.20.81.30">
    <property type="entry name" value="Type II secretion system (T2SS), domain F"/>
    <property type="match status" value="2"/>
</dbReference>
<dbReference type="InterPro" id="IPR042094">
    <property type="entry name" value="T2SS_GspF_sf"/>
</dbReference>
<dbReference type="FunFam" id="1.20.81.30:FF:000001">
    <property type="entry name" value="Type II secretion system protein F"/>
    <property type="match status" value="2"/>
</dbReference>
<feature type="transmembrane region" description="Helical" evidence="8">
    <location>
        <begin position="218"/>
        <end position="244"/>
    </location>
</feature>
<dbReference type="InterPro" id="IPR018076">
    <property type="entry name" value="T2SS_GspF_dom"/>
</dbReference>
<dbReference type="GO" id="GO:0005886">
    <property type="term" value="C:plasma membrane"/>
    <property type="evidence" value="ECO:0007669"/>
    <property type="project" value="UniProtKB-SubCell"/>
</dbReference>
<protein>
    <submittedName>
        <fullName evidence="10">Type IV pilus assembly protein PilC</fullName>
    </submittedName>
</protein>
<dbReference type="AlphaFoldDB" id="A0A1H0DIN1"/>
<feature type="transmembrane region" description="Helical" evidence="8">
    <location>
        <begin position="174"/>
        <end position="198"/>
    </location>
</feature>
<dbReference type="STRING" id="206665.SAMN04488516_10536"/>
<dbReference type="PANTHER" id="PTHR30012">
    <property type="entry name" value="GENERAL SECRETION PATHWAY PROTEIN"/>
    <property type="match status" value="1"/>
</dbReference>
<dbReference type="Proteomes" id="UP000199602">
    <property type="component" value="Unassembled WGS sequence"/>
</dbReference>
<accession>A0A1H0DIN1</accession>
<evidence type="ECO:0000256" key="8">
    <source>
        <dbReference type="SAM" id="Phobius"/>
    </source>
</evidence>
<dbReference type="InterPro" id="IPR003004">
    <property type="entry name" value="GspF/PilC"/>
</dbReference>
<feature type="domain" description="Type II secretion system protein GspF" evidence="9">
    <location>
        <begin position="72"/>
        <end position="195"/>
    </location>
</feature>
<dbReference type="Pfam" id="PF00482">
    <property type="entry name" value="T2SSF"/>
    <property type="match status" value="2"/>
</dbReference>
<proteinExistence type="inferred from homology"/>
<keyword evidence="4" id="KW-0997">Cell inner membrane</keyword>
<sequence>MEYKYTAITEDGELIEGVIQANSKENAESILLEKDLYPQKIEENFDSISKNSIWKSLKSKLFPLKTPELIIFTKQFRTMFKAGLSIVEILSILENQVENIKLQEIIIEMKKDIQEGKTLYQAFSKHPKTFSRLYCAMIRAGETSGSLVEVMNRLCYLLDHEYKVKQDIKSALQYPMIVLIALTGAFFFLLTFVIPKFVLIFKNAGIQLPLPTVMALNLYHFLITYWYLCLLFLIGTIVSLALYFKTKQGKIVRDTILLKTPIIGPVFQKAAMSRFSSIFAILQASGIGVLKSIDILSDTIGNAAISQQFENIREKLKEGRGISGPLKSAKFFTPMVISMIAVGEETGNLDEMLSEISKHYDEEVEYAVQKMSTNIGPILIVGLAAVVGFFALAIFMPMWDLTKMAAR</sequence>
<feature type="domain" description="Type II secretion system protein GspF" evidence="9">
    <location>
        <begin position="275"/>
        <end position="397"/>
    </location>
</feature>
<keyword evidence="5 8" id="KW-0812">Transmembrane</keyword>
<evidence type="ECO:0000256" key="5">
    <source>
        <dbReference type="ARBA" id="ARBA00022692"/>
    </source>
</evidence>
<evidence type="ECO:0000256" key="6">
    <source>
        <dbReference type="ARBA" id="ARBA00022989"/>
    </source>
</evidence>
<evidence type="ECO:0000256" key="3">
    <source>
        <dbReference type="ARBA" id="ARBA00022475"/>
    </source>
</evidence>
<evidence type="ECO:0000313" key="10">
    <source>
        <dbReference type="EMBL" id="SDN69983.1"/>
    </source>
</evidence>
<feature type="transmembrane region" description="Helical" evidence="8">
    <location>
        <begin position="378"/>
        <end position="399"/>
    </location>
</feature>
<gene>
    <name evidence="10" type="ORF">SAMN04488516_10536</name>
</gene>
<organism evidence="10 11">
    <name type="scientific">Desulfonauticus submarinus</name>
    <dbReference type="NCBI Taxonomy" id="206665"/>
    <lineage>
        <taxon>Bacteria</taxon>
        <taxon>Pseudomonadati</taxon>
        <taxon>Thermodesulfobacteriota</taxon>
        <taxon>Desulfovibrionia</taxon>
        <taxon>Desulfovibrionales</taxon>
        <taxon>Desulfonauticaceae</taxon>
        <taxon>Desulfonauticus</taxon>
    </lineage>
</organism>
<evidence type="ECO:0000259" key="9">
    <source>
        <dbReference type="Pfam" id="PF00482"/>
    </source>
</evidence>
<reference evidence="10 11" key="1">
    <citation type="submission" date="2016-10" db="EMBL/GenBank/DDBJ databases">
        <authorList>
            <person name="de Groot N.N."/>
        </authorList>
    </citation>
    <scope>NUCLEOTIDE SEQUENCE [LARGE SCALE GENOMIC DNA]</scope>
    <source>
        <strain evidence="10 11">DSM 15269</strain>
    </source>
</reference>
<dbReference type="PRINTS" id="PR00812">
    <property type="entry name" value="BCTERIALGSPF"/>
</dbReference>
<dbReference type="RefSeq" id="WP_092065018.1">
    <property type="nucleotide sequence ID" value="NZ_FNIN01000005.1"/>
</dbReference>
<evidence type="ECO:0000256" key="4">
    <source>
        <dbReference type="ARBA" id="ARBA00022519"/>
    </source>
</evidence>
<dbReference type="PANTHER" id="PTHR30012:SF0">
    <property type="entry name" value="TYPE II SECRETION SYSTEM PROTEIN F-RELATED"/>
    <property type="match status" value="1"/>
</dbReference>
<keyword evidence="7 8" id="KW-0472">Membrane</keyword>
<evidence type="ECO:0000313" key="11">
    <source>
        <dbReference type="Proteomes" id="UP000199602"/>
    </source>
</evidence>
<evidence type="ECO:0000256" key="7">
    <source>
        <dbReference type="ARBA" id="ARBA00023136"/>
    </source>
</evidence>
<keyword evidence="3" id="KW-1003">Cell membrane</keyword>
<comment type="subcellular location">
    <subcellularLocation>
        <location evidence="1">Cell inner membrane</location>
        <topology evidence="1">Multi-pass membrane protein</topology>
    </subcellularLocation>
</comment>
<dbReference type="EMBL" id="FNIN01000005">
    <property type="protein sequence ID" value="SDN69983.1"/>
    <property type="molecule type" value="Genomic_DNA"/>
</dbReference>